<dbReference type="Pfam" id="PF00012">
    <property type="entry name" value="HSP70"/>
    <property type="match status" value="1"/>
</dbReference>
<evidence type="ECO:0000256" key="1">
    <source>
        <dbReference type="ARBA" id="ARBA00007381"/>
    </source>
</evidence>
<keyword evidence="6" id="KW-1185">Reference proteome</keyword>
<evidence type="ECO:0000256" key="2">
    <source>
        <dbReference type="ARBA" id="ARBA00022741"/>
    </source>
</evidence>
<evidence type="ECO:0000256" key="4">
    <source>
        <dbReference type="RuleBase" id="RU003322"/>
    </source>
</evidence>
<keyword evidence="2 4" id="KW-0547">Nucleotide-binding</keyword>
<dbReference type="OrthoDB" id="434160at2759"/>
<dbReference type="GO" id="GO:0005524">
    <property type="term" value="F:ATP binding"/>
    <property type="evidence" value="ECO:0007669"/>
    <property type="project" value="UniProtKB-KW"/>
</dbReference>
<evidence type="ECO:0000313" key="6">
    <source>
        <dbReference type="Proteomes" id="UP000835052"/>
    </source>
</evidence>
<dbReference type="EMBL" id="CAJGYM010000123">
    <property type="protein sequence ID" value="CAD6198353.1"/>
    <property type="molecule type" value="Genomic_DNA"/>
</dbReference>
<sequence>MSDNREILHHDEVPEVRHENERKVLGIDLGTTITCMAFYDVETDRYTDLVGDGNNQEDLVCSTVTFEKERVNNEGGVALRGDIGRDPPGDPVRTVSLVKRVIGKNHESFKRSGEERYINYNVEESENTGIIGIEADEEMDVDEELKKTKEKAKKSLKIRVEVDGIVEFYAPEEISSMVLRRMRQNAERKLETDKLDVVVTVPAYFNCQQRKSTAQAAKLAGFSGRIEILNEPTAAAINHVFTHEEQTGYFLVYDLGGGTFDVTLIHVNHSRTEFRVLNIDGDSHLGGEDFNNDFLDYVGERIKQHCEIDIFAKENAELKAHCRRECENAKKRISSEEQFNLHVDFLIGVEPFLITFPRIGNHYNFQENENDFTGHVYYAKIEAKIDKTIDIVRRVLREAETKGVRKDDVKVLLIGGSSRIHLIQKKLCAIFNPAMINQQEDPDRAVARGAARYAYRHSKQVNMKVEDAMALQIGIVTTNHDGRGRNITSLVPANSTLPFPSTTRRFRPANANQPFVNVELVQGEMKNYALLDAFSMPVASAETIVKITYSVDENGLVSFEIALNEGGDRTRETYRRTAHISYISDEQLEVMMARAAQRERDDLAIEELSRREEWSDRNDDVQEGGIIEIE</sequence>
<dbReference type="SUPFAM" id="SSF53067">
    <property type="entry name" value="Actin-like ATPase domain"/>
    <property type="match status" value="2"/>
</dbReference>
<dbReference type="InterPro" id="IPR018181">
    <property type="entry name" value="Heat_shock_70_CS"/>
</dbReference>
<dbReference type="Gene3D" id="3.90.640.10">
    <property type="entry name" value="Actin, Chain A, domain 4"/>
    <property type="match status" value="1"/>
</dbReference>
<dbReference type="AlphaFoldDB" id="A0A8S1HYQ4"/>
<dbReference type="PANTHER" id="PTHR19375">
    <property type="entry name" value="HEAT SHOCK PROTEIN 70KDA"/>
    <property type="match status" value="1"/>
</dbReference>
<gene>
    <name evidence="5" type="ORF">CAUJ_LOCUS14259</name>
</gene>
<dbReference type="GO" id="GO:0140662">
    <property type="term" value="F:ATP-dependent protein folding chaperone"/>
    <property type="evidence" value="ECO:0007669"/>
    <property type="project" value="InterPro"/>
</dbReference>
<name>A0A8S1HYQ4_9PELO</name>
<protein>
    <submittedName>
        <fullName evidence="5">Uncharacterized protein</fullName>
    </submittedName>
</protein>
<proteinExistence type="inferred from homology"/>
<dbReference type="PRINTS" id="PR00301">
    <property type="entry name" value="HEATSHOCK70"/>
</dbReference>
<dbReference type="PROSITE" id="PS00329">
    <property type="entry name" value="HSP70_2"/>
    <property type="match status" value="1"/>
</dbReference>
<keyword evidence="3 4" id="KW-0067">ATP-binding</keyword>
<dbReference type="InterPro" id="IPR029047">
    <property type="entry name" value="HSP70_peptide-bd_sf"/>
</dbReference>
<dbReference type="Proteomes" id="UP000835052">
    <property type="component" value="Unassembled WGS sequence"/>
</dbReference>
<dbReference type="SUPFAM" id="SSF100920">
    <property type="entry name" value="Heat shock protein 70kD (HSP70), peptide-binding domain"/>
    <property type="match status" value="1"/>
</dbReference>
<comment type="similarity">
    <text evidence="1 4">Belongs to the heat shock protein 70 family.</text>
</comment>
<dbReference type="Gene3D" id="2.60.34.10">
    <property type="entry name" value="Substrate Binding Domain Of DNAk, Chain A, domain 1"/>
    <property type="match status" value="1"/>
</dbReference>
<dbReference type="Gene3D" id="3.30.420.40">
    <property type="match status" value="2"/>
</dbReference>
<reference evidence="5" key="1">
    <citation type="submission" date="2020-10" db="EMBL/GenBank/DDBJ databases">
        <authorList>
            <person name="Kikuchi T."/>
        </authorList>
    </citation>
    <scope>NUCLEOTIDE SEQUENCE</scope>
    <source>
        <strain evidence="5">NKZ352</strain>
    </source>
</reference>
<comment type="caution">
    <text evidence="5">The sequence shown here is derived from an EMBL/GenBank/DDBJ whole genome shotgun (WGS) entry which is preliminary data.</text>
</comment>
<dbReference type="InterPro" id="IPR043129">
    <property type="entry name" value="ATPase_NBD"/>
</dbReference>
<evidence type="ECO:0000313" key="5">
    <source>
        <dbReference type="EMBL" id="CAD6198353.1"/>
    </source>
</evidence>
<evidence type="ECO:0000256" key="3">
    <source>
        <dbReference type="ARBA" id="ARBA00022840"/>
    </source>
</evidence>
<dbReference type="GO" id="GO:0006950">
    <property type="term" value="P:response to stress"/>
    <property type="evidence" value="ECO:0007669"/>
    <property type="project" value="UniProtKB-ARBA"/>
</dbReference>
<organism evidence="5 6">
    <name type="scientific">Caenorhabditis auriculariae</name>
    <dbReference type="NCBI Taxonomy" id="2777116"/>
    <lineage>
        <taxon>Eukaryota</taxon>
        <taxon>Metazoa</taxon>
        <taxon>Ecdysozoa</taxon>
        <taxon>Nematoda</taxon>
        <taxon>Chromadorea</taxon>
        <taxon>Rhabditida</taxon>
        <taxon>Rhabditina</taxon>
        <taxon>Rhabditomorpha</taxon>
        <taxon>Rhabditoidea</taxon>
        <taxon>Rhabditidae</taxon>
        <taxon>Peloderinae</taxon>
        <taxon>Caenorhabditis</taxon>
    </lineage>
</organism>
<dbReference type="InterPro" id="IPR013126">
    <property type="entry name" value="Hsp_70_fam"/>
</dbReference>
<accession>A0A8S1HYQ4</accession>